<dbReference type="NCBIfam" id="NF011456">
    <property type="entry name" value="PRK14874.1"/>
    <property type="match status" value="1"/>
</dbReference>
<comment type="pathway">
    <text evidence="2 15">Amino-acid biosynthesis; L-lysine biosynthesis via DAP pathway; (S)-tetrahydrodipicolinate from L-aspartate: step 2/4.</text>
</comment>
<keyword evidence="8 15" id="KW-0791">Threonine biosynthesis</keyword>
<sequence length="338" mass="36005">MRRSAGTLAVVGATGQVGTVMRQIIEERKVPFERLRFFASSRSAGSTINFGQQTIEVEDVDVADLEGIDYALFSIGASASRIYAPRFAAAGATVIDNSSAYRMDSEVPLVVPEVNPGDAARRPLGIIANPNCTTMIAMPPLAVIDRLFGLERVIVSTYQAASGAGKAGVVELDEQLRRPDLVRLTFDGAAVAFAPPQKFPATLAGNVIPLAGELRDGDTSEEEKFINESRKILGLKDLKVHATCVRVPVFTGHSIAVLAECRDQPRVERLVAELDQQPGCKVVGLPTPLACAGADAVLVGRIRRDRSSANGVAFFVAGDNLRKGAALNAIQILELLLD</sequence>
<comment type="pathway">
    <text evidence="1 15">Amino-acid biosynthesis; L-methionine biosynthesis via de novo pathway; L-homoserine from L-aspartate: step 2/3.</text>
</comment>
<keyword evidence="9 15" id="KW-0521">NADP</keyword>
<gene>
    <name evidence="15" type="primary">asd</name>
    <name evidence="17" type="ORF">AB6A68_03225</name>
</gene>
<dbReference type="Pfam" id="PF02774">
    <property type="entry name" value="Semialdhyde_dhC"/>
    <property type="match status" value="1"/>
</dbReference>
<dbReference type="PANTHER" id="PTHR46278">
    <property type="entry name" value="DEHYDROGENASE, PUTATIVE-RELATED"/>
    <property type="match status" value="1"/>
</dbReference>
<dbReference type="Gene3D" id="3.40.50.720">
    <property type="entry name" value="NAD(P)-binding Rossmann-like Domain"/>
    <property type="match status" value="1"/>
</dbReference>
<reference evidence="17 18" key="1">
    <citation type="submission" date="2024-07" db="EMBL/GenBank/DDBJ databases">
        <title>Draft Genome Sequence of Ferrimicrobium acidiphilum Strain YE2023, Isolated from a Pulp of Bioleach Reactor.</title>
        <authorList>
            <person name="Elkina Y.A."/>
            <person name="Bulaeva A.G."/>
            <person name="Beletsky A.V."/>
            <person name="Mardanov A.V."/>
        </authorList>
    </citation>
    <scope>NUCLEOTIDE SEQUENCE [LARGE SCALE GENOMIC DNA]</scope>
    <source>
        <strain evidence="17 18">YE2023</strain>
    </source>
</reference>
<accession>A0ABV3XZY3</accession>
<organism evidence="17 18">
    <name type="scientific">Ferrimicrobium acidiphilum</name>
    <dbReference type="NCBI Taxonomy" id="121039"/>
    <lineage>
        <taxon>Bacteria</taxon>
        <taxon>Bacillati</taxon>
        <taxon>Actinomycetota</taxon>
        <taxon>Acidimicrobiia</taxon>
        <taxon>Acidimicrobiales</taxon>
        <taxon>Acidimicrobiaceae</taxon>
        <taxon>Ferrimicrobium</taxon>
    </lineage>
</organism>
<dbReference type="InterPro" id="IPR000534">
    <property type="entry name" value="Semialdehyde_DH_NAD-bd"/>
</dbReference>
<proteinExistence type="inferred from homology"/>
<dbReference type="CDD" id="cd02316">
    <property type="entry name" value="VcASADH2_like_N"/>
    <property type="match status" value="1"/>
</dbReference>
<comment type="similarity">
    <text evidence="4 15">Belongs to the aspartate-semialdehyde dehydrogenase family.</text>
</comment>
<keyword evidence="11 15" id="KW-0560">Oxidoreductase</keyword>
<evidence type="ECO:0000256" key="10">
    <source>
        <dbReference type="ARBA" id="ARBA00022915"/>
    </source>
</evidence>
<dbReference type="InterPro" id="IPR012080">
    <property type="entry name" value="Asp_semialdehyde_DH"/>
</dbReference>
<evidence type="ECO:0000256" key="2">
    <source>
        <dbReference type="ARBA" id="ARBA00005076"/>
    </source>
</evidence>
<keyword evidence="18" id="KW-1185">Reference proteome</keyword>
<feature type="active site" description="Proton acceptor" evidence="15">
    <location>
        <position position="253"/>
    </location>
</feature>
<evidence type="ECO:0000256" key="9">
    <source>
        <dbReference type="ARBA" id="ARBA00022857"/>
    </source>
</evidence>
<evidence type="ECO:0000313" key="18">
    <source>
        <dbReference type="Proteomes" id="UP001560267"/>
    </source>
</evidence>
<evidence type="ECO:0000313" key="17">
    <source>
        <dbReference type="EMBL" id="MEX6428847.1"/>
    </source>
</evidence>
<dbReference type="GO" id="GO:0004073">
    <property type="term" value="F:aspartate-semialdehyde dehydrogenase activity"/>
    <property type="evidence" value="ECO:0007669"/>
    <property type="project" value="UniProtKB-EC"/>
</dbReference>
<evidence type="ECO:0000256" key="7">
    <source>
        <dbReference type="ARBA" id="ARBA00022605"/>
    </source>
</evidence>
<evidence type="ECO:0000256" key="4">
    <source>
        <dbReference type="ARBA" id="ARBA00010584"/>
    </source>
</evidence>
<keyword evidence="13 15" id="KW-0486">Methionine biosynthesis</keyword>
<feature type="binding site" evidence="15">
    <location>
        <position position="159"/>
    </location>
    <ligand>
        <name>substrate</name>
    </ligand>
</feature>
<evidence type="ECO:0000256" key="5">
    <source>
        <dbReference type="ARBA" id="ARBA00011738"/>
    </source>
</evidence>
<evidence type="ECO:0000256" key="6">
    <source>
        <dbReference type="ARBA" id="ARBA00013120"/>
    </source>
</evidence>
<evidence type="ECO:0000256" key="3">
    <source>
        <dbReference type="ARBA" id="ARBA00005097"/>
    </source>
</evidence>
<feature type="binding site" evidence="15">
    <location>
        <begin position="42"/>
        <end position="43"/>
    </location>
    <ligand>
        <name>NADP(+)</name>
        <dbReference type="ChEBI" id="CHEBI:58349"/>
    </ligand>
</feature>
<dbReference type="SUPFAM" id="SSF55347">
    <property type="entry name" value="Glyceraldehyde-3-phosphate dehydrogenase-like, C-terminal domain"/>
    <property type="match status" value="1"/>
</dbReference>
<comment type="caution">
    <text evidence="17">The sequence shown here is derived from an EMBL/GenBank/DDBJ whole genome shotgun (WGS) entry which is preliminary data.</text>
</comment>
<dbReference type="InterPro" id="IPR036291">
    <property type="entry name" value="NAD(P)-bd_dom_sf"/>
</dbReference>
<evidence type="ECO:0000256" key="12">
    <source>
        <dbReference type="ARBA" id="ARBA00023154"/>
    </source>
</evidence>
<dbReference type="PIRSF" id="PIRSF000148">
    <property type="entry name" value="ASA_dh"/>
    <property type="match status" value="1"/>
</dbReference>
<feature type="domain" description="Semialdehyde dehydrogenase NAD-binding" evidence="16">
    <location>
        <begin position="7"/>
        <end position="122"/>
    </location>
</feature>
<feature type="binding site" evidence="15">
    <location>
        <position position="102"/>
    </location>
    <ligand>
        <name>phosphate</name>
        <dbReference type="ChEBI" id="CHEBI:43474"/>
    </ligand>
</feature>
<name>A0ABV3XZY3_9ACTN</name>
<dbReference type="EMBL" id="JBFSHR010000007">
    <property type="protein sequence ID" value="MEX6428847.1"/>
    <property type="molecule type" value="Genomic_DNA"/>
</dbReference>
<dbReference type="InterPro" id="IPR012280">
    <property type="entry name" value="Semialdhyde_DH_dimer_dom"/>
</dbReference>
<dbReference type="HAMAP" id="MF_02121">
    <property type="entry name" value="ASADH"/>
    <property type="match status" value="1"/>
</dbReference>
<evidence type="ECO:0000256" key="1">
    <source>
        <dbReference type="ARBA" id="ARBA00005021"/>
    </source>
</evidence>
<feature type="binding site" evidence="15">
    <location>
        <begin position="14"/>
        <end position="17"/>
    </location>
    <ligand>
        <name>NADP(+)</name>
        <dbReference type="ChEBI" id="CHEBI:58349"/>
    </ligand>
</feature>
<dbReference type="SUPFAM" id="SSF51735">
    <property type="entry name" value="NAD(P)-binding Rossmann-fold domains"/>
    <property type="match status" value="1"/>
</dbReference>
<dbReference type="Proteomes" id="UP001560267">
    <property type="component" value="Unassembled WGS sequence"/>
</dbReference>
<comment type="catalytic activity">
    <reaction evidence="14 15">
        <text>L-aspartate 4-semialdehyde + phosphate + NADP(+) = 4-phospho-L-aspartate + NADPH + H(+)</text>
        <dbReference type="Rhea" id="RHEA:24284"/>
        <dbReference type="ChEBI" id="CHEBI:15378"/>
        <dbReference type="ChEBI" id="CHEBI:43474"/>
        <dbReference type="ChEBI" id="CHEBI:57535"/>
        <dbReference type="ChEBI" id="CHEBI:57783"/>
        <dbReference type="ChEBI" id="CHEBI:58349"/>
        <dbReference type="ChEBI" id="CHEBI:537519"/>
        <dbReference type="EC" id="1.2.1.11"/>
    </reaction>
</comment>
<feature type="binding site" evidence="15">
    <location>
        <position position="320"/>
    </location>
    <ligand>
        <name>NADP(+)</name>
        <dbReference type="ChEBI" id="CHEBI:58349"/>
    </ligand>
</feature>
<dbReference type="SMART" id="SM00859">
    <property type="entry name" value="Semialdhyde_dh"/>
    <property type="match status" value="1"/>
</dbReference>
<dbReference type="InterPro" id="IPR005986">
    <property type="entry name" value="Asp_semialdehyde_DH_beta"/>
</dbReference>
<feature type="binding site" evidence="15">
    <location>
        <position position="246"/>
    </location>
    <ligand>
        <name>substrate</name>
    </ligand>
</feature>
<evidence type="ECO:0000259" key="16">
    <source>
        <dbReference type="SMART" id="SM00859"/>
    </source>
</evidence>
<comment type="pathway">
    <text evidence="3 15">Amino-acid biosynthesis; L-threonine biosynthesis; L-threonine from L-aspartate: step 2/5.</text>
</comment>
<protein>
    <recommendedName>
        <fullName evidence="6 15">Aspartate-semialdehyde dehydrogenase</fullName>
        <shortName evidence="15">ASA dehydrogenase</shortName>
        <shortName evidence="15">ASADH</shortName>
        <ecNumber evidence="6 15">1.2.1.11</ecNumber>
    </recommendedName>
    <alternativeName>
        <fullName evidence="15">Aspartate-beta-semialdehyde dehydrogenase</fullName>
    </alternativeName>
</protein>
<keyword evidence="12 15" id="KW-0457">Lysine biosynthesis</keyword>
<evidence type="ECO:0000256" key="15">
    <source>
        <dbReference type="HAMAP-Rule" id="MF_02121"/>
    </source>
</evidence>
<dbReference type="RefSeq" id="WP_298405186.1">
    <property type="nucleotide sequence ID" value="NZ_JBFSHR010000007.1"/>
</dbReference>
<evidence type="ECO:0000256" key="11">
    <source>
        <dbReference type="ARBA" id="ARBA00023002"/>
    </source>
</evidence>
<evidence type="ECO:0000256" key="14">
    <source>
        <dbReference type="ARBA" id="ARBA00047891"/>
    </source>
</evidence>
<keyword evidence="7 15" id="KW-0028">Amino-acid biosynthesis</keyword>
<evidence type="ECO:0000256" key="13">
    <source>
        <dbReference type="ARBA" id="ARBA00023167"/>
    </source>
</evidence>
<comment type="caution">
    <text evidence="15">Lacks conserved residue(s) required for the propagation of feature annotation.</text>
</comment>
<dbReference type="NCBIfam" id="TIGR01296">
    <property type="entry name" value="asd_B"/>
    <property type="match status" value="1"/>
</dbReference>
<dbReference type="EC" id="1.2.1.11" evidence="6 15"/>
<feature type="binding site" evidence="15">
    <location>
        <begin position="162"/>
        <end position="163"/>
    </location>
    <ligand>
        <name>NADP(+)</name>
        <dbReference type="ChEBI" id="CHEBI:58349"/>
    </ligand>
</feature>
<dbReference type="PANTHER" id="PTHR46278:SF2">
    <property type="entry name" value="ASPARTATE-SEMIALDEHYDE DEHYDROGENASE"/>
    <property type="match status" value="1"/>
</dbReference>
<dbReference type="Pfam" id="PF01118">
    <property type="entry name" value="Semialdhyde_dh"/>
    <property type="match status" value="1"/>
</dbReference>
<dbReference type="Gene3D" id="3.30.360.10">
    <property type="entry name" value="Dihydrodipicolinate Reductase, domain 2"/>
    <property type="match status" value="1"/>
</dbReference>
<comment type="subunit">
    <text evidence="5 15">Homodimer.</text>
</comment>
<comment type="function">
    <text evidence="15">Catalyzes the NADPH-dependent formation of L-aspartate-semialdehyde (L-ASA) by the reductive dephosphorylation of L-aspartyl-4-phosphate.</text>
</comment>
<evidence type="ECO:0000256" key="8">
    <source>
        <dbReference type="ARBA" id="ARBA00022697"/>
    </source>
</evidence>
<keyword evidence="10 15" id="KW-0220">Diaminopimelate biosynthesis</keyword>
<feature type="active site" description="Acyl-thioester intermediate" evidence="15">
    <location>
        <position position="132"/>
    </location>
</feature>